<dbReference type="Pfam" id="PF09566">
    <property type="entry name" value="RE_SacI"/>
    <property type="match status" value="1"/>
</dbReference>
<dbReference type="EMBL" id="HE805917">
    <property type="protein sequence ID" value="CCH57687.1"/>
    <property type="molecule type" value="Genomic_DNA"/>
</dbReference>
<name>I2GU86_9BACT</name>
<dbReference type="RefSeq" id="WP_015056849.1">
    <property type="nucleotide sequence ID" value="NC_019015.1"/>
</dbReference>
<accession>I2GU86</accession>
<dbReference type="InterPro" id="IPR019066">
    <property type="entry name" value="Restrct_endonuc_II_SacI"/>
</dbReference>
<proteinExistence type="predicted"/>
<organism evidence="1 2">
    <name type="scientific">Fibrisoma limi BUZ 3</name>
    <dbReference type="NCBI Taxonomy" id="1185876"/>
    <lineage>
        <taxon>Bacteria</taxon>
        <taxon>Pseudomonadati</taxon>
        <taxon>Bacteroidota</taxon>
        <taxon>Cytophagia</taxon>
        <taxon>Cytophagales</taxon>
        <taxon>Spirosomataceae</taxon>
        <taxon>Fibrisoma</taxon>
    </lineage>
</organism>
<keyword evidence="1" id="KW-0614">Plasmid</keyword>
<reference evidence="1 2" key="1">
    <citation type="journal article" date="2012" name="J. Bacteriol.">
        <title>Genome Sequence of the Filamentous Bacterium Fibrisoma limi BUZ 3T.</title>
        <authorList>
            <person name="Filippini M."/>
            <person name="Qi W."/>
            <person name="Jaenicke S."/>
            <person name="Goesmann A."/>
            <person name="Smits T.H."/>
            <person name="Bagheri H.C."/>
        </authorList>
    </citation>
    <scope>NUCLEOTIDE SEQUENCE [LARGE SCALE GENOMIC DNA]</scope>
    <source>
        <strain evidence="2">BUZ 3T</strain>
        <plasmid evidence="1 2">pFLIM02</plasmid>
    </source>
</reference>
<geneLocation type="plasmid" evidence="1 2">
    <name>pFLIM02</name>
</geneLocation>
<keyword evidence="2" id="KW-1185">Reference proteome</keyword>
<protein>
    <recommendedName>
        <fullName evidence="3">DNA methyltransferase</fullName>
    </recommendedName>
</protein>
<evidence type="ECO:0000313" key="1">
    <source>
        <dbReference type="EMBL" id="CCH57687.1"/>
    </source>
</evidence>
<sequence>MTANLIPYLSELYEDVAHNFDGNTPILTNQNALGMVVEICHNIRNRGVIRFLMSCLVAKIDNPDFDVRKPYTKIGTADSFSGRFYDENPVQELINKYNLPTNPTTAYLTPAFRNRNATMTPDLNLVGRPPQLYQYALDLLDSVYRGAIEPVELLKEIFRQLVIFRETNERRINELIAVLRTAKDAQPLSSEQTVILIKQHLDCPNSSRLPTLILAAAYKAVGGMIGESARPLNSHNAADSQTGAFGDVEVTLTNDESIVTCYEMKDKKVTKNDITIAIQKISQIGNSLDNYVFITTDVIDPLVQEYAHSLYEEVGVEFVILDCLGFLRHFLHFFHRSRSEFLNAYQALVLTEPNSSVGQPLKEAFLALRAAAEAG</sequence>
<gene>
    <name evidence="1" type="ORF">BN8_p06896</name>
</gene>
<dbReference type="AlphaFoldDB" id="I2GU86"/>
<evidence type="ECO:0000313" key="2">
    <source>
        <dbReference type="Proteomes" id="UP000009309"/>
    </source>
</evidence>
<dbReference type="Proteomes" id="UP000009309">
    <property type="component" value="Plasmid pFLIM02"/>
</dbReference>
<evidence type="ECO:0008006" key="3">
    <source>
        <dbReference type="Google" id="ProtNLM"/>
    </source>
</evidence>